<feature type="transmembrane region" description="Helical" evidence="6">
    <location>
        <begin position="337"/>
        <end position="357"/>
    </location>
</feature>
<dbReference type="GO" id="GO:0016020">
    <property type="term" value="C:membrane"/>
    <property type="evidence" value="ECO:0007669"/>
    <property type="project" value="UniProtKB-SubCell"/>
</dbReference>
<dbReference type="Gene3D" id="1.20.1250.20">
    <property type="entry name" value="MFS general substrate transporter like domains"/>
    <property type="match status" value="1"/>
</dbReference>
<dbReference type="InterPro" id="IPR020846">
    <property type="entry name" value="MFS_dom"/>
</dbReference>
<dbReference type="InterPro" id="IPR036259">
    <property type="entry name" value="MFS_trans_sf"/>
</dbReference>
<evidence type="ECO:0000256" key="2">
    <source>
        <dbReference type="ARBA" id="ARBA00010992"/>
    </source>
</evidence>
<dbReference type="PANTHER" id="PTHR48022:SF10">
    <property type="entry name" value="MAJOR FACILITATOR SUPERFAMILY (MFS) PROFILE DOMAIN-CONTAINING PROTEIN"/>
    <property type="match status" value="1"/>
</dbReference>
<feature type="transmembrane region" description="Helical" evidence="6">
    <location>
        <begin position="185"/>
        <end position="207"/>
    </location>
</feature>
<dbReference type="InterPro" id="IPR005828">
    <property type="entry name" value="MFS_sugar_transport-like"/>
</dbReference>
<name>A0AA38RQJ4_9PEZI</name>
<dbReference type="PROSITE" id="PS50850">
    <property type="entry name" value="MFS"/>
    <property type="match status" value="1"/>
</dbReference>
<feature type="domain" description="Major facilitator superfamily (MFS) profile" evidence="7">
    <location>
        <begin position="18"/>
        <end position="462"/>
    </location>
</feature>
<dbReference type="AlphaFoldDB" id="A0AA38RQJ4"/>
<dbReference type="EMBL" id="JANBVO010000036">
    <property type="protein sequence ID" value="KAJ9137107.1"/>
    <property type="molecule type" value="Genomic_DNA"/>
</dbReference>
<evidence type="ECO:0000313" key="9">
    <source>
        <dbReference type="Proteomes" id="UP001174694"/>
    </source>
</evidence>
<comment type="subcellular location">
    <subcellularLocation>
        <location evidence="1">Membrane</location>
        <topology evidence="1">Multi-pass membrane protein</topology>
    </subcellularLocation>
</comment>
<sequence length="520" mass="57080">MTAGTEDTIRAHWRCFVACGIIVLSPFQYGVDFGLIGGLQAMPGFLQVYGYRAPETAIGWNLSTTRQQLISSLMTLGAFISSSCAGFAAIKLGRKHCLWAAAVLCCVSNVIMMATTHIGALYAGRFLIGLANGYFMTFSQLYIQESSPAKYRGLFLSVFQFCTSFGTLIGTIVDWATAKRPDKSAYLIPLGIIYAVPVFLSIAIIFIPESPRWLVLQGRIDDGRKSLKWLRPSSVDVEHELTEIRAAIEKERELGSDVGVWDMISNPIDRRRTALAVCAVTLQAASGSMFIIAYKTYFFGMAKVPNAFGMTCVLSAIGLLAIIINSCIVVRYGRRRVLLLNGLVICGVLQLIIAITYDKNPGTKVTGQVLVALSSLYMMSYNGMIATYAWLSGGEIPSQRLRSYTFGFAAAIGFLGAWLTTFTAPYFINPSSLNWGPRYGYIWFPSCVVAALWVYFFLPEVKGRTLEEIDEMFEAKLPARKFRTYKCVGIAAAAAKPKASMEAELSEIEKATAEATVKEA</sequence>
<keyword evidence="3 6" id="KW-0812">Transmembrane</keyword>
<feature type="transmembrane region" description="Helical" evidence="6">
    <location>
        <begin position="69"/>
        <end position="90"/>
    </location>
</feature>
<feature type="transmembrane region" description="Helical" evidence="6">
    <location>
        <begin position="306"/>
        <end position="330"/>
    </location>
</feature>
<comment type="similarity">
    <text evidence="2">Belongs to the major facilitator superfamily. Sugar transporter (TC 2.A.1.1) family.</text>
</comment>
<feature type="transmembrane region" description="Helical" evidence="6">
    <location>
        <begin position="273"/>
        <end position="294"/>
    </location>
</feature>
<dbReference type="Proteomes" id="UP001174694">
    <property type="component" value="Unassembled WGS sequence"/>
</dbReference>
<dbReference type="PANTHER" id="PTHR48022">
    <property type="entry name" value="PLASTIDIC GLUCOSE TRANSPORTER 4"/>
    <property type="match status" value="1"/>
</dbReference>
<evidence type="ECO:0000313" key="8">
    <source>
        <dbReference type="EMBL" id="KAJ9137107.1"/>
    </source>
</evidence>
<comment type="caution">
    <text evidence="8">The sequence shown here is derived from an EMBL/GenBank/DDBJ whole genome shotgun (WGS) entry which is preliminary data.</text>
</comment>
<keyword evidence="9" id="KW-1185">Reference proteome</keyword>
<protein>
    <submittedName>
        <fullName evidence="8">General substrate transporter</fullName>
    </submittedName>
</protein>
<keyword evidence="4 6" id="KW-1133">Transmembrane helix</keyword>
<feature type="transmembrane region" description="Helical" evidence="6">
    <location>
        <begin position="122"/>
        <end position="142"/>
    </location>
</feature>
<dbReference type="SUPFAM" id="SSF103473">
    <property type="entry name" value="MFS general substrate transporter"/>
    <property type="match status" value="1"/>
</dbReference>
<evidence type="ECO:0000256" key="5">
    <source>
        <dbReference type="ARBA" id="ARBA00023136"/>
    </source>
</evidence>
<accession>A0AA38RQJ4</accession>
<feature type="transmembrane region" description="Helical" evidence="6">
    <location>
        <begin position="154"/>
        <end position="173"/>
    </location>
</feature>
<gene>
    <name evidence="8" type="ORF">NKR23_g9362</name>
</gene>
<dbReference type="PROSITE" id="PS00217">
    <property type="entry name" value="SUGAR_TRANSPORT_2"/>
    <property type="match status" value="1"/>
</dbReference>
<proteinExistence type="inferred from homology"/>
<organism evidence="8 9">
    <name type="scientific">Pleurostoma richardsiae</name>
    <dbReference type="NCBI Taxonomy" id="41990"/>
    <lineage>
        <taxon>Eukaryota</taxon>
        <taxon>Fungi</taxon>
        <taxon>Dikarya</taxon>
        <taxon>Ascomycota</taxon>
        <taxon>Pezizomycotina</taxon>
        <taxon>Sordariomycetes</taxon>
        <taxon>Sordariomycetidae</taxon>
        <taxon>Calosphaeriales</taxon>
        <taxon>Pleurostomataceae</taxon>
        <taxon>Pleurostoma</taxon>
    </lineage>
</organism>
<evidence type="ECO:0000256" key="1">
    <source>
        <dbReference type="ARBA" id="ARBA00004141"/>
    </source>
</evidence>
<dbReference type="Pfam" id="PF00083">
    <property type="entry name" value="Sugar_tr"/>
    <property type="match status" value="1"/>
</dbReference>
<feature type="transmembrane region" description="Helical" evidence="6">
    <location>
        <begin position="403"/>
        <end position="428"/>
    </location>
</feature>
<evidence type="ECO:0000259" key="7">
    <source>
        <dbReference type="PROSITE" id="PS50850"/>
    </source>
</evidence>
<reference evidence="8" key="1">
    <citation type="submission" date="2022-07" db="EMBL/GenBank/DDBJ databases">
        <title>Fungi with potential for degradation of polypropylene.</title>
        <authorList>
            <person name="Gostincar C."/>
        </authorList>
    </citation>
    <scope>NUCLEOTIDE SEQUENCE</scope>
    <source>
        <strain evidence="8">EXF-13308</strain>
    </source>
</reference>
<dbReference type="GO" id="GO:0005351">
    <property type="term" value="F:carbohydrate:proton symporter activity"/>
    <property type="evidence" value="ECO:0007669"/>
    <property type="project" value="TreeGrafter"/>
</dbReference>
<dbReference type="InterPro" id="IPR005829">
    <property type="entry name" value="Sugar_transporter_CS"/>
</dbReference>
<feature type="transmembrane region" description="Helical" evidence="6">
    <location>
        <begin position="369"/>
        <end position="391"/>
    </location>
</feature>
<evidence type="ECO:0000256" key="6">
    <source>
        <dbReference type="SAM" id="Phobius"/>
    </source>
</evidence>
<feature type="transmembrane region" description="Helical" evidence="6">
    <location>
        <begin position="440"/>
        <end position="458"/>
    </location>
</feature>
<dbReference type="InterPro" id="IPR050360">
    <property type="entry name" value="MFS_Sugar_Transporters"/>
</dbReference>
<feature type="transmembrane region" description="Helical" evidence="6">
    <location>
        <begin position="97"/>
        <end position="116"/>
    </location>
</feature>
<dbReference type="FunFam" id="1.20.1250.20:FF:000078">
    <property type="entry name" value="MFS maltose transporter, putative"/>
    <property type="match status" value="1"/>
</dbReference>
<evidence type="ECO:0000256" key="3">
    <source>
        <dbReference type="ARBA" id="ARBA00022692"/>
    </source>
</evidence>
<evidence type="ECO:0000256" key="4">
    <source>
        <dbReference type="ARBA" id="ARBA00022989"/>
    </source>
</evidence>
<keyword evidence="5 6" id="KW-0472">Membrane</keyword>